<evidence type="ECO:0000313" key="5">
    <source>
        <dbReference type="EMBL" id="KAK2095296.1"/>
    </source>
</evidence>
<dbReference type="Proteomes" id="UP001266305">
    <property type="component" value="Unassembled WGS sequence"/>
</dbReference>
<evidence type="ECO:0000256" key="3">
    <source>
        <dbReference type="ARBA" id="ARBA00023136"/>
    </source>
</evidence>
<comment type="subcellular location">
    <subcellularLocation>
        <location evidence="1">Endomembrane system</location>
    </subcellularLocation>
</comment>
<evidence type="ECO:0000259" key="4">
    <source>
        <dbReference type="Pfam" id="PF04598"/>
    </source>
</evidence>
<feature type="non-terminal residue" evidence="5">
    <location>
        <position position="1"/>
    </location>
</feature>
<proteinExistence type="inferred from homology"/>
<dbReference type="InterPro" id="IPR040460">
    <property type="entry name" value="Gasdermin_pore"/>
</dbReference>
<evidence type="ECO:0000313" key="6">
    <source>
        <dbReference type="Proteomes" id="UP001266305"/>
    </source>
</evidence>
<evidence type="ECO:0000256" key="1">
    <source>
        <dbReference type="ARBA" id="ARBA00004308"/>
    </source>
</evidence>
<comment type="caution">
    <text evidence="5">The sequence shown here is derived from an EMBL/GenBank/DDBJ whole genome shotgun (WGS) entry which is preliminary data.</text>
</comment>
<keyword evidence="6" id="KW-1185">Reference proteome</keyword>
<comment type="similarity">
    <text evidence="2">Belongs to the gasdermin family.</text>
</comment>
<dbReference type="EMBL" id="JASSZA010000013">
    <property type="protein sequence ID" value="KAK2095296.1"/>
    <property type="molecule type" value="Genomic_DNA"/>
</dbReference>
<sequence length="55" mass="6289">KLLHPEPEYLKSCWKSRDNLYVVTDIVELISDTVLCDYSSVDLAGKISFWITGVK</sequence>
<gene>
    <name evidence="5" type="ORF">P7K49_026712</name>
</gene>
<organism evidence="5 6">
    <name type="scientific">Saguinus oedipus</name>
    <name type="common">Cotton-top tamarin</name>
    <name type="synonym">Oedipomidas oedipus</name>
    <dbReference type="NCBI Taxonomy" id="9490"/>
    <lineage>
        <taxon>Eukaryota</taxon>
        <taxon>Metazoa</taxon>
        <taxon>Chordata</taxon>
        <taxon>Craniata</taxon>
        <taxon>Vertebrata</taxon>
        <taxon>Euteleostomi</taxon>
        <taxon>Mammalia</taxon>
        <taxon>Eutheria</taxon>
        <taxon>Euarchontoglires</taxon>
        <taxon>Primates</taxon>
        <taxon>Haplorrhini</taxon>
        <taxon>Platyrrhini</taxon>
        <taxon>Cebidae</taxon>
        <taxon>Callitrichinae</taxon>
        <taxon>Saguinus</taxon>
    </lineage>
</organism>
<accession>A0ABQ9UE70</accession>
<feature type="domain" description="Gasdermin pore forming" evidence="4">
    <location>
        <begin position="1"/>
        <end position="52"/>
    </location>
</feature>
<dbReference type="Pfam" id="PF04598">
    <property type="entry name" value="Gasdermin"/>
    <property type="match status" value="1"/>
</dbReference>
<reference evidence="5 6" key="1">
    <citation type="submission" date="2023-05" db="EMBL/GenBank/DDBJ databases">
        <title>B98-5 Cell Line De Novo Hybrid Assembly: An Optical Mapping Approach.</title>
        <authorList>
            <person name="Kananen K."/>
            <person name="Auerbach J.A."/>
            <person name="Kautto E."/>
            <person name="Blachly J.S."/>
        </authorList>
    </citation>
    <scope>NUCLEOTIDE SEQUENCE [LARGE SCALE GENOMIC DNA]</scope>
    <source>
        <strain evidence="5">B95-8</strain>
        <tissue evidence="5">Cell line</tissue>
    </source>
</reference>
<feature type="non-terminal residue" evidence="5">
    <location>
        <position position="55"/>
    </location>
</feature>
<evidence type="ECO:0000256" key="2">
    <source>
        <dbReference type="ARBA" id="ARBA00009279"/>
    </source>
</evidence>
<keyword evidence="3" id="KW-0472">Membrane</keyword>
<protein>
    <recommendedName>
        <fullName evidence="4">Gasdermin pore forming domain-containing protein</fullName>
    </recommendedName>
</protein>
<name>A0ABQ9UE70_SAGOE</name>